<proteinExistence type="predicted"/>
<keyword evidence="2 5" id="KW-0812">Transmembrane</keyword>
<evidence type="ECO:0000256" key="4">
    <source>
        <dbReference type="ARBA" id="ARBA00023136"/>
    </source>
</evidence>
<feature type="transmembrane region" description="Helical" evidence="5">
    <location>
        <begin position="274"/>
        <end position="296"/>
    </location>
</feature>
<dbReference type="EMBL" id="JAHLQL010000002">
    <property type="protein sequence ID" value="MBU5591948.1"/>
    <property type="molecule type" value="Genomic_DNA"/>
</dbReference>
<dbReference type="PANTHER" id="PTHR31102:SF1">
    <property type="entry name" value="CATION_H+ EXCHANGER DOMAIN-CONTAINING PROTEIN"/>
    <property type="match status" value="1"/>
</dbReference>
<evidence type="ECO:0000259" key="6">
    <source>
        <dbReference type="Pfam" id="PF00999"/>
    </source>
</evidence>
<feature type="transmembrane region" description="Helical" evidence="5">
    <location>
        <begin position="243"/>
        <end position="262"/>
    </location>
</feature>
<keyword evidence="3 5" id="KW-1133">Transmembrane helix</keyword>
<feature type="transmembrane region" description="Helical" evidence="5">
    <location>
        <begin position="302"/>
        <end position="323"/>
    </location>
</feature>
<dbReference type="Pfam" id="PF00999">
    <property type="entry name" value="Na_H_Exchanger"/>
    <property type="match status" value="1"/>
</dbReference>
<gene>
    <name evidence="7" type="ORF">KQI89_09225</name>
</gene>
<feature type="transmembrane region" description="Helical" evidence="5">
    <location>
        <begin position="150"/>
        <end position="173"/>
    </location>
</feature>
<comment type="subcellular location">
    <subcellularLocation>
        <location evidence="1">Membrane</location>
        <topology evidence="1">Multi-pass membrane protein</topology>
    </subcellularLocation>
</comment>
<feature type="transmembrane region" description="Helical" evidence="5">
    <location>
        <begin position="220"/>
        <end position="237"/>
    </location>
</feature>
<dbReference type="PANTHER" id="PTHR31102">
    <property type="match status" value="1"/>
</dbReference>
<evidence type="ECO:0000313" key="7">
    <source>
        <dbReference type="EMBL" id="MBU5591948.1"/>
    </source>
</evidence>
<evidence type="ECO:0000256" key="5">
    <source>
        <dbReference type="SAM" id="Phobius"/>
    </source>
</evidence>
<sequence length="396" mass="41862">MATSLAIILLLGLLFNDIFQKIKMPGLLGMLILGVLIGPYGLNLLGPEIMSISSDLRKIALIIILLRAGFGINREDLNKVGKTALKLSCIPGLIEGFLIALVSTKVLGFSFIQGGILGFILAAVSPAVVVPQMLDFMKRRLGTNKGIPTLILAGASIDDVFAITIFSTFLALYSGKNANIAINLLGIPISIILGISLGVIIGIILIVLFKNYHIRDSKKVLIILGTAIILTTLENILKNKIQIAALLGVMTIGFIIVEKLPDVGRRLALKFDKIWVFAEILLFVLVGAQVNVSVALNGGVKGIIIIVLGLIGRSIGVLISLIGTELNFNERLFCVISYIPKATVQAAIGAVPLSLGVNGGELILAIAVLSIIITAPLGAIGISKSGEKLLTVELID</sequence>
<evidence type="ECO:0000256" key="1">
    <source>
        <dbReference type="ARBA" id="ARBA00004141"/>
    </source>
</evidence>
<feature type="transmembrane region" description="Helical" evidence="5">
    <location>
        <begin position="362"/>
        <end position="382"/>
    </location>
</feature>
<protein>
    <submittedName>
        <fullName evidence="7">Cation:proton antiporter</fullName>
    </submittedName>
</protein>
<accession>A0ABS6F125</accession>
<dbReference type="InterPro" id="IPR051843">
    <property type="entry name" value="CPA1_transporter"/>
</dbReference>
<evidence type="ECO:0000256" key="2">
    <source>
        <dbReference type="ARBA" id="ARBA00022692"/>
    </source>
</evidence>
<reference evidence="7 8" key="1">
    <citation type="submission" date="2021-06" db="EMBL/GenBank/DDBJ databases">
        <authorList>
            <person name="Sun Q."/>
            <person name="Li D."/>
        </authorList>
    </citation>
    <scope>NUCLEOTIDE SEQUENCE [LARGE SCALE GENOMIC DNA]</scope>
    <source>
        <strain evidence="7 8">MSJ-4</strain>
    </source>
</reference>
<feature type="transmembrane region" description="Helical" evidence="5">
    <location>
        <begin position="185"/>
        <end position="208"/>
    </location>
</feature>
<comment type="caution">
    <text evidence="7">The sequence shown here is derived from an EMBL/GenBank/DDBJ whole genome shotgun (WGS) entry which is preliminary data.</text>
</comment>
<feature type="transmembrane region" description="Helical" evidence="5">
    <location>
        <begin position="335"/>
        <end position="356"/>
    </location>
</feature>
<organism evidence="7 8">
    <name type="scientific">Clostridium simiarum</name>
    <dbReference type="NCBI Taxonomy" id="2841506"/>
    <lineage>
        <taxon>Bacteria</taxon>
        <taxon>Bacillati</taxon>
        <taxon>Bacillota</taxon>
        <taxon>Clostridia</taxon>
        <taxon>Eubacteriales</taxon>
        <taxon>Clostridiaceae</taxon>
        <taxon>Clostridium</taxon>
    </lineage>
</organism>
<keyword evidence="8" id="KW-1185">Reference proteome</keyword>
<evidence type="ECO:0000313" key="8">
    <source>
        <dbReference type="Proteomes" id="UP000736583"/>
    </source>
</evidence>
<feature type="transmembrane region" description="Helical" evidence="5">
    <location>
        <begin position="26"/>
        <end position="45"/>
    </location>
</feature>
<feature type="transmembrane region" description="Helical" evidence="5">
    <location>
        <begin position="109"/>
        <end position="130"/>
    </location>
</feature>
<dbReference type="Proteomes" id="UP000736583">
    <property type="component" value="Unassembled WGS sequence"/>
</dbReference>
<keyword evidence="4 5" id="KW-0472">Membrane</keyword>
<feature type="domain" description="Cation/H+ exchanger transmembrane" evidence="6">
    <location>
        <begin position="8"/>
        <end position="381"/>
    </location>
</feature>
<dbReference type="InterPro" id="IPR006153">
    <property type="entry name" value="Cation/H_exchanger_TM"/>
</dbReference>
<dbReference type="RefSeq" id="WP_216456857.1">
    <property type="nucleotide sequence ID" value="NZ_JAHLQL010000002.1"/>
</dbReference>
<evidence type="ECO:0000256" key="3">
    <source>
        <dbReference type="ARBA" id="ARBA00022989"/>
    </source>
</evidence>
<name>A0ABS6F125_9CLOT</name>